<comment type="caution">
    <text evidence="1">The sequence shown here is derived from an EMBL/GenBank/DDBJ whole genome shotgun (WGS) entry which is preliminary data.</text>
</comment>
<reference evidence="1 2" key="1">
    <citation type="submission" date="2018-02" db="EMBL/GenBank/DDBJ databases">
        <title>Genomic Encyclopedia of Archaeal and Bacterial Type Strains, Phase II (KMG-II): from individual species to whole genera.</title>
        <authorList>
            <person name="Goeker M."/>
        </authorList>
    </citation>
    <scope>NUCLEOTIDE SEQUENCE [LARGE SCALE GENOMIC DNA]</scope>
    <source>
        <strain evidence="1 2">DSM 16809</strain>
    </source>
</reference>
<organism evidence="1 2">
    <name type="scientific">Nonlabens xylanidelens</name>
    <dbReference type="NCBI Taxonomy" id="191564"/>
    <lineage>
        <taxon>Bacteria</taxon>
        <taxon>Pseudomonadati</taxon>
        <taxon>Bacteroidota</taxon>
        <taxon>Flavobacteriia</taxon>
        <taxon>Flavobacteriales</taxon>
        <taxon>Flavobacteriaceae</taxon>
        <taxon>Nonlabens</taxon>
    </lineage>
</organism>
<accession>A0A2S6IGE8</accession>
<evidence type="ECO:0008006" key="3">
    <source>
        <dbReference type="Google" id="ProtNLM"/>
    </source>
</evidence>
<dbReference type="AlphaFoldDB" id="A0A2S6IGE8"/>
<gene>
    <name evidence="1" type="ORF">LY01_02568</name>
</gene>
<evidence type="ECO:0000313" key="2">
    <source>
        <dbReference type="Proteomes" id="UP000239002"/>
    </source>
</evidence>
<dbReference type="PROSITE" id="PS51257">
    <property type="entry name" value="PROKAR_LIPOPROTEIN"/>
    <property type="match status" value="1"/>
</dbReference>
<name>A0A2S6IGE8_9FLAO</name>
<dbReference type="RefSeq" id="WP_104516236.1">
    <property type="nucleotide sequence ID" value="NZ_MQVW01000012.1"/>
</dbReference>
<protein>
    <recommendedName>
        <fullName evidence="3">Lipoprotein</fullName>
    </recommendedName>
</protein>
<sequence length="255" mass="28854">MIKRHLLLAFLIILTSCKTTEKEKEDSIEDNTENVLFIEGKVSNPEGINGEINIMGYFVEPIIGGEIANNGTFKIELPQDFDAITRNSFNTYNSSPDAEYNLEFTSALDSFPNASELDFTGKKELIAYAGKFFRFEIISPEKTHYIFSSSSKNFVDYAVGKSDATPEKGYHYYYIYAKGPISIIGEQVSENLFEDNSNEIYSRIDSYQLDIQEGWNLIKYEVLSLKNSSTGKAAITETEVSTEDLTSTKMTWQIE</sequence>
<dbReference type="EMBL" id="PTJE01000007">
    <property type="protein sequence ID" value="PPK93283.1"/>
    <property type="molecule type" value="Genomic_DNA"/>
</dbReference>
<dbReference type="OrthoDB" id="1143663at2"/>
<dbReference type="Proteomes" id="UP000239002">
    <property type="component" value="Unassembled WGS sequence"/>
</dbReference>
<keyword evidence="2" id="KW-1185">Reference proteome</keyword>
<evidence type="ECO:0000313" key="1">
    <source>
        <dbReference type="EMBL" id="PPK93283.1"/>
    </source>
</evidence>
<proteinExistence type="predicted"/>